<evidence type="ECO:0000313" key="7">
    <source>
        <dbReference type="Proteomes" id="UP000298327"/>
    </source>
</evidence>
<dbReference type="InterPro" id="IPR051966">
    <property type="entry name" value="RPAP3"/>
</dbReference>
<keyword evidence="3" id="KW-0175">Coiled coil</keyword>
<dbReference type="InterPro" id="IPR000719">
    <property type="entry name" value="Prot_kinase_dom"/>
</dbReference>
<feature type="domain" description="C3H1-type" evidence="5">
    <location>
        <begin position="251"/>
        <end position="279"/>
    </location>
</feature>
<keyword evidence="2" id="KW-0479">Metal-binding</keyword>
<dbReference type="STRING" id="205917.A0A4Y9ZA95"/>
<sequence length="891" mass="100732">MSSTSSPVDVTASNVAQLLAARKQARAARAQERQERAELHRRQVQLLTRLQVTSPESHNFFLSSQGNTNFENGHYREAIADYEDAIITDGPNTVVLSDMAAAYLAMEAHEEAERCAQRALLHDPLSTTARYRRGLARKGLGRFKGAATDFGLVLAQDPTFPDAGTQLEEVNARWDADERVDDGSSSDEEYPHLDDEKVVIESASDSSDYYHKGMQRRLKSIPCRHYNHEGCTRRPRCAYSHAPDHSSVRDNLGKNVCLYFLMDMCRFGAHHCEYSHCRTYLPVDRWWDDVEKMDVARGFLETPGVRENAEYVRYFFGEEQEGVEDGGEGERTSGTRNWRQRSQRARNTYARNLHNTGTRTQRLNNKTLRLAVARGLAPNALGHYYKHARPCQAAPNLSPWVRLPMSVFSLTYVSPRHRQLSGAPAMNTPYSPPEVAAWPGWPDDEPHLEEDINPPSVERRLDRARLRRTERQWRKIQPWLQSQGYLLRPRFKPGWTPSWQPEAGGKEINMETREDSIPHQNVNASTTIDAFRILDGTHVCLKRIPCRAEDSAELSIAQYLSQPEQRKDARNHAVPLLDVIRAPDHCFLVLPFYRTLISRKGRLNTVGEGFDLGLAYLHELRIAHRDCSAGNILMDADRMFPHGFHLDNAQFDMRGRRISKVRTRTQIGGVRYYLIDFGEAVKIGPSDSVLIDIRSKASIHAPETLGKSRPPYDPFKADIYTMGETYRKILIDGYKGYFDVLVPLINGMAATDPNARPTITEAMEQFSKIKASYSRTALHARVRPSSSERESALGPVFTSGFSGMDLNCCALESWSLMPTSQSRLTGICHMFLCPTSIETESNNYLESYCTRIDYANTTSGARVMILMASPLSTGYSDQPLASIQIGLDMPF</sequence>
<evidence type="ECO:0000256" key="3">
    <source>
        <dbReference type="SAM" id="Coils"/>
    </source>
</evidence>
<dbReference type="PROSITE" id="PS50011">
    <property type="entry name" value="PROTEIN_KINASE_DOM"/>
    <property type="match status" value="1"/>
</dbReference>
<comment type="caution">
    <text evidence="6">The sequence shown here is derived from an EMBL/GenBank/DDBJ whole genome shotgun (WGS) entry which is preliminary data.</text>
</comment>
<keyword evidence="2" id="KW-0862">Zinc</keyword>
<dbReference type="GO" id="GO:0101031">
    <property type="term" value="C:protein folding chaperone complex"/>
    <property type="evidence" value="ECO:0007669"/>
    <property type="project" value="TreeGrafter"/>
</dbReference>
<dbReference type="InterPro" id="IPR011009">
    <property type="entry name" value="Kinase-like_dom_sf"/>
</dbReference>
<dbReference type="SMART" id="SM00220">
    <property type="entry name" value="S_TKc"/>
    <property type="match status" value="1"/>
</dbReference>
<evidence type="ECO:0000259" key="4">
    <source>
        <dbReference type="PROSITE" id="PS50011"/>
    </source>
</evidence>
<dbReference type="PANTHER" id="PTHR46423">
    <property type="entry name" value="RNA POLYMERASE II-ASSOCIATED PROTEIN 3"/>
    <property type="match status" value="1"/>
</dbReference>
<protein>
    <recommendedName>
        <fullName evidence="8">Protein kinase domain-containing protein</fullName>
    </recommendedName>
</protein>
<dbReference type="OrthoDB" id="5987198at2759"/>
<dbReference type="InterPro" id="IPR019734">
    <property type="entry name" value="TPR_rpt"/>
</dbReference>
<dbReference type="SUPFAM" id="SSF48452">
    <property type="entry name" value="TPR-like"/>
    <property type="match status" value="1"/>
</dbReference>
<feature type="domain" description="C3H1-type" evidence="5">
    <location>
        <begin position="217"/>
        <end position="244"/>
    </location>
</feature>
<keyword evidence="1" id="KW-0802">TPR repeat</keyword>
<feature type="zinc finger region" description="C3H1-type" evidence="2">
    <location>
        <begin position="251"/>
        <end position="279"/>
    </location>
</feature>
<accession>A0A4Y9ZA95</accession>
<keyword evidence="7" id="KW-1185">Reference proteome</keyword>
<reference evidence="6 7" key="1">
    <citation type="submission" date="2019-02" db="EMBL/GenBank/DDBJ databases">
        <title>Genome sequencing of the rare red list fungi Dentipellis fragilis.</title>
        <authorList>
            <person name="Buettner E."/>
            <person name="Kellner H."/>
        </authorList>
    </citation>
    <scope>NUCLEOTIDE SEQUENCE [LARGE SCALE GENOMIC DNA]</scope>
    <source>
        <strain evidence="6 7">DSM 105465</strain>
    </source>
</reference>
<dbReference type="GO" id="GO:0008270">
    <property type="term" value="F:zinc ion binding"/>
    <property type="evidence" value="ECO:0007669"/>
    <property type="project" value="UniProtKB-KW"/>
</dbReference>
<dbReference type="SUPFAM" id="SSF56112">
    <property type="entry name" value="Protein kinase-like (PK-like)"/>
    <property type="match status" value="1"/>
</dbReference>
<dbReference type="Pfam" id="PF14559">
    <property type="entry name" value="TPR_19"/>
    <property type="match status" value="1"/>
</dbReference>
<dbReference type="GO" id="GO:0005524">
    <property type="term" value="F:ATP binding"/>
    <property type="evidence" value="ECO:0007669"/>
    <property type="project" value="InterPro"/>
</dbReference>
<dbReference type="SMART" id="SM00356">
    <property type="entry name" value="ZnF_C3H1"/>
    <property type="match status" value="2"/>
</dbReference>
<dbReference type="SMART" id="SM00028">
    <property type="entry name" value="TPR"/>
    <property type="match status" value="3"/>
</dbReference>
<dbReference type="Gene3D" id="1.10.510.10">
    <property type="entry name" value="Transferase(Phosphotransferase) domain 1"/>
    <property type="match status" value="1"/>
</dbReference>
<evidence type="ECO:0000313" key="6">
    <source>
        <dbReference type="EMBL" id="TFY71462.1"/>
    </source>
</evidence>
<dbReference type="PROSITE" id="PS50103">
    <property type="entry name" value="ZF_C3H1"/>
    <property type="match status" value="2"/>
</dbReference>
<proteinExistence type="predicted"/>
<dbReference type="GO" id="GO:0004672">
    <property type="term" value="F:protein kinase activity"/>
    <property type="evidence" value="ECO:0007669"/>
    <property type="project" value="InterPro"/>
</dbReference>
<keyword evidence="2" id="KW-0863">Zinc-finger</keyword>
<evidence type="ECO:0000259" key="5">
    <source>
        <dbReference type="PROSITE" id="PS50103"/>
    </source>
</evidence>
<organism evidence="6 7">
    <name type="scientific">Dentipellis fragilis</name>
    <dbReference type="NCBI Taxonomy" id="205917"/>
    <lineage>
        <taxon>Eukaryota</taxon>
        <taxon>Fungi</taxon>
        <taxon>Dikarya</taxon>
        <taxon>Basidiomycota</taxon>
        <taxon>Agaricomycotina</taxon>
        <taxon>Agaricomycetes</taxon>
        <taxon>Russulales</taxon>
        <taxon>Hericiaceae</taxon>
        <taxon>Dentipellis</taxon>
    </lineage>
</organism>
<dbReference type="InterPro" id="IPR000571">
    <property type="entry name" value="Znf_CCCH"/>
</dbReference>
<dbReference type="EMBL" id="SEOQ01000050">
    <property type="protein sequence ID" value="TFY71462.1"/>
    <property type="molecule type" value="Genomic_DNA"/>
</dbReference>
<dbReference type="Gene3D" id="1.25.40.10">
    <property type="entry name" value="Tetratricopeptide repeat domain"/>
    <property type="match status" value="1"/>
</dbReference>
<dbReference type="AlphaFoldDB" id="A0A4Y9ZA95"/>
<feature type="zinc finger region" description="C3H1-type" evidence="2">
    <location>
        <begin position="217"/>
        <end position="244"/>
    </location>
</feature>
<gene>
    <name evidence="6" type="ORF">EVG20_g1530</name>
</gene>
<evidence type="ECO:0000256" key="1">
    <source>
        <dbReference type="ARBA" id="ARBA00022803"/>
    </source>
</evidence>
<feature type="coiled-coil region" evidence="3">
    <location>
        <begin position="15"/>
        <end position="42"/>
    </location>
</feature>
<name>A0A4Y9ZA95_9AGAM</name>
<dbReference type="InterPro" id="IPR011990">
    <property type="entry name" value="TPR-like_helical_dom_sf"/>
</dbReference>
<evidence type="ECO:0008006" key="8">
    <source>
        <dbReference type="Google" id="ProtNLM"/>
    </source>
</evidence>
<dbReference type="PANTHER" id="PTHR46423:SF1">
    <property type="entry name" value="RNA POLYMERASE II-ASSOCIATED PROTEIN 3"/>
    <property type="match status" value="1"/>
</dbReference>
<dbReference type="Proteomes" id="UP000298327">
    <property type="component" value="Unassembled WGS sequence"/>
</dbReference>
<dbReference type="Gene3D" id="3.30.1370.210">
    <property type="match status" value="1"/>
</dbReference>
<evidence type="ECO:0000256" key="2">
    <source>
        <dbReference type="PROSITE-ProRule" id="PRU00723"/>
    </source>
</evidence>
<feature type="domain" description="Protein kinase" evidence="4">
    <location>
        <begin position="495"/>
        <end position="797"/>
    </location>
</feature>